<evidence type="ECO:0000313" key="2">
    <source>
        <dbReference type="Proteomes" id="UP000187203"/>
    </source>
</evidence>
<accession>A0A1R3GBU4</accession>
<gene>
    <name evidence="1" type="ORF">COLO4_35921</name>
</gene>
<dbReference type="EMBL" id="AWUE01022925">
    <property type="protein sequence ID" value="OMO55568.1"/>
    <property type="molecule type" value="Genomic_DNA"/>
</dbReference>
<name>A0A1R3GBU4_9ROSI</name>
<sequence>MDSGQLSSPATENLEIFQISGEAKNGHLGRLQHCQDLKIHS</sequence>
<evidence type="ECO:0000313" key="1">
    <source>
        <dbReference type="EMBL" id="OMO55568.1"/>
    </source>
</evidence>
<protein>
    <submittedName>
        <fullName evidence="1">Uncharacterized protein</fullName>
    </submittedName>
</protein>
<reference evidence="2" key="1">
    <citation type="submission" date="2013-09" db="EMBL/GenBank/DDBJ databases">
        <title>Corchorus olitorius genome sequencing.</title>
        <authorList>
            <person name="Alam M."/>
            <person name="Haque M.S."/>
            <person name="Islam M.S."/>
            <person name="Emdad E.M."/>
            <person name="Islam M.M."/>
            <person name="Ahmed B."/>
            <person name="Halim A."/>
            <person name="Hossen Q.M.M."/>
            <person name="Hossain M.Z."/>
            <person name="Ahmed R."/>
            <person name="Khan M.M."/>
            <person name="Islam R."/>
            <person name="Rashid M.M."/>
            <person name="Khan S.A."/>
            <person name="Rahman M.S."/>
            <person name="Alam M."/>
            <person name="Yahiya A.S."/>
            <person name="Khan M.S."/>
            <person name="Azam M.S."/>
            <person name="Haque T."/>
            <person name="Lashkar M.Z.H."/>
            <person name="Akhand A.I."/>
            <person name="Morshed G."/>
            <person name="Roy S."/>
            <person name="Uddin K.S."/>
            <person name="Rabeya T."/>
            <person name="Hossain A.S."/>
            <person name="Chowdhury A."/>
            <person name="Snigdha A.R."/>
            <person name="Mortoza M.S."/>
            <person name="Matin S.A."/>
            <person name="Hoque S.M.E."/>
            <person name="Islam M.K."/>
            <person name="Roy D.K."/>
            <person name="Haider R."/>
            <person name="Moosa M.M."/>
            <person name="Elias S.M."/>
            <person name="Hasan A.M."/>
            <person name="Jahan S."/>
            <person name="Shafiuddin M."/>
            <person name="Mahmood N."/>
            <person name="Shommy N.S."/>
        </authorList>
    </citation>
    <scope>NUCLEOTIDE SEQUENCE [LARGE SCALE GENOMIC DNA]</scope>
    <source>
        <strain evidence="2">cv. O-4</strain>
    </source>
</reference>
<keyword evidence="2" id="KW-1185">Reference proteome</keyword>
<dbReference type="Proteomes" id="UP000187203">
    <property type="component" value="Unassembled WGS sequence"/>
</dbReference>
<comment type="caution">
    <text evidence="1">The sequence shown here is derived from an EMBL/GenBank/DDBJ whole genome shotgun (WGS) entry which is preliminary data.</text>
</comment>
<dbReference type="AlphaFoldDB" id="A0A1R3GBU4"/>
<proteinExistence type="predicted"/>
<organism evidence="1 2">
    <name type="scientific">Corchorus olitorius</name>
    <dbReference type="NCBI Taxonomy" id="93759"/>
    <lineage>
        <taxon>Eukaryota</taxon>
        <taxon>Viridiplantae</taxon>
        <taxon>Streptophyta</taxon>
        <taxon>Embryophyta</taxon>
        <taxon>Tracheophyta</taxon>
        <taxon>Spermatophyta</taxon>
        <taxon>Magnoliopsida</taxon>
        <taxon>eudicotyledons</taxon>
        <taxon>Gunneridae</taxon>
        <taxon>Pentapetalae</taxon>
        <taxon>rosids</taxon>
        <taxon>malvids</taxon>
        <taxon>Malvales</taxon>
        <taxon>Malvaceae</taxon>
        <taxon>Grewioideae</taxon>
        <taxon>Apeibeae</taxon>
        <taxon>Corchorus</taxon>
    </lineage>
</organism>